<reference evidence="1 2" key="1">
    <citation type="submission" date="2024-11" db="EMBL/GenBank/DDBJ databases">
        <authorList>
            <person name="Lucas J.A."/>
        </authorList>
    </citation>
    <scope>NUCLEOTIDE SEQUENCE [LARGE SCALE GENOMIC DNA]</scope>
    <source>
        <strain evidence="1 2">Z 5.4</strain>
    </source>
</reference>
<dbReference type="SUPFAM" id="SSF48208">
    <property type="entry name" value="Six-hairpin glycosidases"/>
    <property type="match status" value="1"/>
</dbReference>
<dbReference type="InterPro" id="IPR008928">
    <property type="entry name" value="6-hairpin_glycosidase_sf"/>
</dbReference>
<protein>
    <submittedName>
        <fullName evidence="1">Glycoside hydrolase family 125 protein</fullName>
    </submittedName>
</protein>
<evidence type="ECO:0000313" key="2">
    <source>
        <dbReference type="Proteomes" id="UP001623041"/>
    </source>
</evidence>
<dbReference type="Gene3D" id="1.50.10.10">
    <property type="match status" value="1"/>
</dbReference>
<proteinExistence type="predicted"/>
<dbReference type="InterPro" id="IPR012341">
    <property type="entry name" value="6hp_glycosidase-like_sf"/>
</dbReference>
<dbReference type="RefSeq" id="WP_406580494.1">
    <property type="nucleotide sequence ID" value="NZ_JBJHQH010000006.1"/>
</dbReference>
<dbReference type="PANTHER" id="PTHR31047:SF0">
    <property type="entry name" value="MEIOTICALLY UP-REGULATED GENE 157 PROTEIN"/>
    <property type="match status" value="1"/>
</dbReference>
<sequence length="425" mass="48891">MYSLYQDIIAEANQIVRESIDDPKVRAMFENCFGDTLTKTTKYLEDGTVFLVTGDIPAMWLRDSSLQLRPYLPFLGKYKELGRLVKGVIKRQIDFILKDPYANAFNETANGNRWDDDIPLQEPSIWEQKYEIDSVCFPFQLAYQYWKYTGDTSIFTETFKKAAQTVLSLWKVEQNHTDFSTYSFQRPETEDLCNDGKGSPVGYTGMTWSGFRPSDDACVYHYLIPSNLFAVRILEIMSEIFEEIYQDGASQLAARNLAAEICYGIQQYGEIKNDAGQPMYAYEVDGLGNHLLMDDSNMPSLLSLPMLTNMDKTDEKYQTTRNFVLSKQNPYYFEGTCARGVGSPHTPNGYIWPIALAVEGITGNSQREKWEKIQLICQNDANTNQAHESFNCHDSTQFTREWFSWANAMFCELVLDYCGRQVRYK</sequence>
<keyword evidence="2" id="KW-1185">Reference proteome</keyword>
<name>A0ABW8RGW3_9BACI</name>
<dbReference type="PANTHER" id="PTHR31047">
    <property type="entry name" value="MEIOTICALLY UP-REGULATED GENE 157 PROTEIN"/>
    <property type="match status" value="1"/>
</dbReference>
<evidence type="ECO:0000313" key="1">
    <source>
        <dbReference type="EMBL" id="MFK9091882.1"/>
    </source>
</evidence>
<dbReference type="Proteomes" id="UP001623041">
    <property type="component" value="Unassembled WGS sequence"/>
</dbReference>
<dbReference type="InterPro" id="IPR008313">
    <property type="entry name" value="GH125"/>
</dbReference>
<organism evidence="1 2">
    <name type="scientific">Bacillus salipaludis</name>
    <dbReference type="NCBI Taxonomy" id="2547811"/>
    <lineage>
        <taxon>Bacteria</taxon>
        <taxon>Bacillati</taxon>
        <taxon>Bacillota</taxon>
        <taxon>Bacilli</taxon>
        <taxon>Bacillales</taxon>
        <taxon>Bacillaceae</taxon>
        <taxon>Bacillus</taxon>
    </lineage>
</organism>
<comment type="caution">
    <text evidence="1">The sequence shown here is derived from an EMBL/GenBank/DDBJ whole genome shotgun (WGS) entry which is preliminary data.</text>
</comment>
<gene>
    <name evidence="1" type="ORF">ACJEBI_10355</name>
</gene>
<dbReference type="EMBL" id="JBJHQH010000006">
    <property type="protein sequence ID" value="MFK9091882.1"/>
    <property type="molecule type" value="Genomic_DNA"/>
</dbReference>
<dbReference type="GO" id="GO:0016787">
    <property type="term" value="F:hydrolase activity"/>
    <property type="evidence" value="ECO:0007669"/>
    <property type="project" value="UniProtKB-KW"/>
</dbReference>
<dbReference type="Pfam" id="PF06824">
    <property type="entry name" value="Glyco_hydro_125"/>
    <property type="match status" value="1"/>
</dbReference>
<dbReference type="SMART" id="SM01149">
    <property type="entry name" value="DUF1237"/>
    <property type="match status" value="1"/>
</dbReference>
<accession>A0ABW8RGW3</accession>
<dbReference type="PIRSF" id="PIRSF028846">
    <property type="entry name" value="UCP028846"/>
    <property type="match status" value="1"/>
</dbReference>
<keyword evidence="1" id="KW-0378">Hydrolase</keyword>